<feature type="chain" id="PRO_5020365271" description="Outer membrane protein beta-barrel domain-containing protein" evidence="1">
    <location>
        <begin position="26"/>
        <end position="242"/>
    </location>
</feature>
<evidence type="ECO:0008006" key="4">
    <source>
        <dbReference type="Google" id="ProtNLM"/>
    </source>
</evidence>
<keyword evidence="3" id="KW-1185">Reference proteome</keyword>
<name>A0A4R8MEK2_9FLAO</name>
<keyword evidence="1" id="KW-0732">Signal</keyword>
<evidence type="ECO:0000256" key="1">
    <source>
        <dbReference type="SAM" id="SignalP"/>
    </source>
</evidence>
<dbReference type="Proteomes" id="UP000294824">
    <property type="component" value="Unassembled WGS sequence"/>
</dbReference>
<dbReference type="InterPro" id="IPR046111">
    <property type="entry name" value="DUF6048"/>
</dbReference>
<dbReference type="Pfam" id="PF19515">
    <property type="entry name" value="DUF6048"/>
    <property type="match status" value="1"/>
</dbReference>
<evidence type="ECO:0000313" key="3">
    <source>
        <dbReference type="Proteomes" id="UP000294824"/>
    </source>
</evidence>
<dbReference type="RefSeq" id="WP_042494735.1">
    <property type="nucleotide sequence ID" value="NZ_BBNU01000001.1"/>
</dbReference>
<comment type="caution">
    <text evidence="2">The sequence shown here is derived from an EMBL/GenBank/DDBJ whole genome shotgun (WGS) entry which is preliminary data.</text>
</comment>
<sequence>MKQKHTLTYFINSVMLLIFCVSVNAQNDSIPETVTDSTKIKQKYGIRIGGDISKLARSFAEDNYSGFEIVADYRLKKDLYAAAEIGFDNKNTITDYLDITSKGSYIKAGFDYNMYDNWLDMDNMVYTGFRLGFSSFSQELNSYTIYNTNQYWLPQYSSSDLQEFNDLTAVWAEVLLGMKIELFNNLYAGVNVQLKFLVTETEPDNFQNVYIPGFNKTYDSNSIGVGFGYTLSYRIPLYKKDN</sequence>
<evidence type="ECO:0000313" key="2">
    <source>
        <dbReference type="EMBL" id="TDY63428.1"/>
    </source>
</evidence>
<proteinExistence type="predicted"/>
<accession>A0A4R8MEK2</accession>
<reference evidence="2 3" key="1">
    <citation type="submission" date="2019-03" db="EMBL/GenBank/DDBJ databases">
        <title>Genomic Encyclopedia of Type Strains, Phase III (KMG-III): the genomes of soil and plant-associated and newly described type strains.</title>
        <authorList>
            <person name="Whitman W."/>
        </authorList>
    </citation>
    <scope>NUCLEOTIDE SEQUENCE [LARGE SCALE GENOMIC DNA]</scope>
    <source>
        <strain evidence="2 3">CECT 8301</strain>
    </source>
</reference>
<feature type="signal peptide" evidence="1">
    <location>
        <begin position="1"/>
        <end position="25"/>
    </location>
</feature>
<protein>
    <recommendedName>
        <fullName evidence="4">Outer membrane protein beta-barrel domain-containing protein</fullName>
    </recommendedName>
</protein>
<organism evidence="2 3">
    <name type="scientific">Algibacter lectus</name>
    <dbReference type="NCBI Taxonomy" id="221126"/>
    <lineage>
        <taxon>Bacteria</taxon>
        <taxon>Pseudomonadati</taxon>
        <taxon>Bacteroidota</taxon>
        <taxon>Flavobacteriia</taxon>
        <taxon>Flavobacteriales</taxon>
        <taxon>Flavobacteriaceae</taxon>
        <taxon>Algibacter</taxon>
    </lineage>
</organism>
<dbReference type="AlphaFoldDB" id="A0A4R8MEK2"/>
<dbReference type="EMBL" id="SORL01000007">
    <property type="protein sequence ID" value="TDY63428.1"/>
    <property type="molecule type" value="Genomic_DNA"/>
</dbReference>
<gene>
    <name evidence="2" type="ORF">DFQ06_0309</name>
</gene>